<reference evidence="2 3" key="1">
    <citation type="submission" date="2020-03" db="EMBL/GenBank/DDBJ databases">
        <title>Isolation and identification of active actinomycetes.</title>
        <authorList>
            <person name="Sun X."/>
        </authorList>
    </citation>
    <scope>NUCLEOTIDE SEQUENCE [LARGE SCALE GENOMIC DNA]</scope>
    <source>
        <strain evidence="2 3">NEAU-D13</strain>
    </source>
</reference>
<accession>A0A7C9S1Y9</accession>
<organism evidence="2 3">
    <name type="scientific">Lentzea alba</name>
    <dbReference type="NCBI Taxonomy" id="2714351"/>
    <lineage>
        <taxon>Bacteria</taxon>
        <taxon>Bacillati</taxon>
        <taxon>Actinomycetota</taxon>
        <taxon>Actinomycetes</taxon>
        <taxon>Pseudonocardiales</taxon>
        <taxon>Pseudonocardiaceae</taxon>
        <taxon>Lentzea</taxon>
    </lineage>
</organism>
<feature type="region of interest" description="Disordered" evidence="1">
    <location>
        <begin position="1"/>
        <end position="26"/>
    </location>
</feature>
<comment type="caution">
    <text evidence="2">The sequence shown here is derived from an EMBL/GenBank/DDBJ whole genome shotgun (WGS) entry which is preliminary data.</text>
</comment>
<evidence type="ECO:0000313" key="3">
    <source>
        <dbReference type="Proteomes" id="UP000481360"/>
    </source>
</evidence>
<gene>
    <name evidence="2" type="ORF">G7043_47145</name>
</gene>
<name>A0A7C9S1Y9_9PSEU</name>
<evidence type="ECO:0000313" key="2">
    <source>
        <dbReference type="EMBL" id="NGY66483.1"/>
    </source>
</evidence>
<protein>
    <submittedName>
        <fullName evidence="2">Uncharacterized protein</fullName>
    </submittedName>
</protein>
<proteinExistence type="predicted"/>
<dbReference type="RefSeq" id="WP_166056293.1">
    <property type="nucleotide sequence ID" value="NZ_JAAMPJ010000024.1"/>
</dbReference>
<dbReference type="Proteomes" id="UP000481360">
    <property type="component" value="Unassembled WGS sequence"/>
</dbReference>
<dbReference type="AlphaFoldDB" id="A0A7C9S1Y9"/>
<dbReference type="EMBL" id="JAAMPJ010000024">
    <property type="protein sequence ID" value="NGY66483.1"/>
    <property type="molecule type" value="Genomic_DNA"/>
</dbReference>
<keyword evidence="3" id="KW-1185">Reference proteome</keyword>
<sequence length="48" mass="5059">MTLVDDEQSVGELASDGADESFGVAVGSRAPWRDLHDVDAGVGQDRVE</sequence>
<evidence type="ECO:0000256" key="1">
    <source>
        <dbReference type="SAM" id="MobiDB-lite"/>
    </source>
</evidence>